<feature type="region of interest" description="Disordered" evidence="1">
    <location>
        <begin position="1"/>
        <end position="171"/>
    </location>
</feature>
<dbReference type="InParanoid" id="B8BPW2"/>
<dbReference type="PaxDb" id="35128-Thaps20648"/>
<gene>
    <name evidence="2" type="ORF">THAPSDRAFT_20648</name>
</gene>
<feature type="compositionally biased region" description="Basic and acidic residues" evidence="1">
    <location>
        <begin position="80"/>
        <end position="90"/>
    </location>
</feature>
<organism evidence="2 3">
    <name type="scientific">Thalassiosira pseudonana</name>
    <name type="common">Marine diatom</name>
    <name type="synonym">Cyclotella nana</name>
    <dbReference type="NCBI Taxonomy" id="35128"/>
    <lineage>
        <taxon>Eukaryota</taxon>
        <taxon>Sar</taxon>
        <taxon>Stramenopiles</taxon>
        <taxon>Ochrophyta</taxon>
        <taxon>Bacillariophyta</taxon>
        <taxon>Coscinodiscophyceae</taxon>
        <taxon>Thalassiosirophycidae</taxon>
        <taxon>Thalassiosirales</taxon>
        <taxon>Thalassiosiraceae</taxon>
        <taxon>Thalassiosira</taxon>
    </lineage>
</organism>
<dbReference type="HOGENOM" id="CLU_848614_0_0_1"/>
<proteinExistence type="predicted"/>
<sequence>MVLNDRTPYDSDPTLSDVHVDDDEWEFVEEEPIANDGAASGGDVSSPDISQAENERSTVDNDMIDGVDVGDDGESTPNEHIFDSEDRIDSLEMEVEPGADVDDNPNTDVLDNDGDDYGMRQSTAETNTDTDADTWTPLNVEEVDEAQSQSSSNNGTAAHASPPNNAPNQQPLHRTWNIITSAFQQLDNQHQITRKTQAGLQNIGTSAQQFWSSISNETQCARTSFQSKCDQADVRAREASTRIRYAASSAKDSICRANEEYRIHEKVCAGLVVGGAVLVAVGNPRAGAGALAVAGATLAAGEVMGSTSGRANYTDTRDVGLREGLHID</sequence>
<reference evidence="2 3" key="1">
    <citation type="journal article" date="2004" name="Science">
        <title>The genome of the diatom Thalassiosira pseudonana: ecology, evolution, and metabolism.</title>
        <authorList>
            <person name="Armbrust E.V."/>
            <person name="Berges J.A."/>
            <person name="Bowler C."/>
            <person name="Green B.R."/>
            <person name="Martinez D."/>
            <person name="Putnam N.H."/>
            <person name="Zhou S."/>
            <person name="Allen A.E."/>
            <person name="Apt K.E."/>
            <person name="Bechner M."/>
            <person name="Brzezinski M.A."/>
            <person name="Chaal B.K."/>
            <person name="Chiovitti A."/>
            <person name="Davis A.K."/>
            <person name="Demarest M.S."/>
            <person name="Detter J.C."/>
            <person name="Glavina T."/>
            <person name="Goodstein D."/>
            <person name="Hadi M.Z."/>
            <person name="Hellsten U."/>
            <person name="Hildebrand M."/>
            <person name="Jenkins B.D."/>
            <person name="Jurka J."/>
            <person name="Kapitonov V.V."/>
            <person name="Kroger N."/>
            <person name="Lau W.W."/>
            <person name="Lane T.W."/>
            <person name="Larimer F.W."/>
            <person name="Lippmeier J.C."/>
            <person name="Lucas S."/>
            <person name="Medina M."/>
            <person name="Montsant A."/>
            <person name="Obornik M."/>
            <person name="Parker M.S."/>
            <person name="Palenik B."/>
            <person name="Pazour G.J."/>
            <person name="Richardson P.M."/>
            <person name="Rynearson T.A."/>
            <person name="Saito M.A."/>
            <person name="Schwartz D.C."/>
            <person name="Thamatrakoln K."/>
            <person name="Valentin K."/>
            <person name="Vardi A."/>
            <person name="Wilkerson F.P."/>
            <person name="Rokhsar D.S."/>
        </authorList>
    </citation>
    <scope>NUCLEOTIDE SEQUENCE [LARGE SCALE GENOMIC DNA]</scope>
    <source>
        <strain evidence="2 3">CCMP1335</strain>
    </source>
</reference>
<feature type="compositionally biased region" description="Acidic residues" evidence="1">
    <location>
        <begin position="62"/>
        <end position="74"/>
    </location>
</feature>
<reference evidence="2 3" key="2">
    <citation type="journal article" date="2008" name="Nature">
        <title>The Phaeodactylum genome reveals the evolutionary history of diatom genomes.</title>
        <authorList>
            <person name="Bowler C."/>
            <person name="Allen A.E."/>
            <person name="Badger J.H."/>
            <person name="Grimwood J."/>
            <person name="Jabbari K."/>
            <person name="Kuo A."/>
            <person name="Maheswari U."/>
            <person name="Martens C."/>
            <person name="Maumus F."/>
            <person name="Otillar R.P."/>
            <person name="Rayko E."/>
            <person name="Salamov A."/>
            <person name="Vandepoele K."/>
            <person name="Beszteri B."/>
            <person name="Gruber A."/>
            <person name="Heijde M."/>
            <person name="Katinka M."/>
            <person name="Mock T."/>
            <person name="Valentin K."/>
            <person name="Verret F."/>
            <person name="Berges J.A."/>
            <person name="Brownlee C."/>
            <person name="Cadoret J.P."/>
            <person name="Chiovitti A."/>
            <person name="Choi C.J."/>
            <person name="Coesel S."/>
            <person name="De Martino A."/>
            <person name="Detter J.C."/>
            <person name="Durkin C."/>
            <person name="Falciatore A."/>
            <person name="Fournet J."/>
            <person name="Haruta M."/>
            <person name="Huysman M.J."/>
            <person name="Jenkins B.D."/>
            <person name="Jiroutova K."/>
            <person name="Jorgensen R.E."/>
            <person name="Joubert Y."/>
            <person name="Kaplan A."/>
            <person name="Kroger N."/>
            <person name="Kroth P.G."/>
            <person name="La Roche J."/>
            <person name="Lindquist E."/>
            <person name="Lommer M."/>
            <person name="Martin-Jezequel V."/>
            <person name="Lopez P.J."/>
            <person name="Lucas S."/>
            <person name="Mangogna M."/>
            <person name="McGinnis K."/>
            <person name="Medlin L.K."/>
            <person name="Montsant A."/>
            <person name="Oudot-Le Secq M.P."/>
            <person name="Napoli C."/>
            <person name="Obornik M."/>
            <person name="Parker M.S."/>
            <person name="Petit J.L."/>
            <person name="Porcel B.M."/>
            <person name="Poulsen N."/>
            <person name="Robison M."/>
            <person name="Rychlewski L."/>
            <person name="Rynearson T.A."/>
            <person name="Schmutz J."/>
            <person name="Shapiro H."/>
            <person name="Siaut M."/>
            <person name="Stanley M."/>
            <person name="Sussman M.R."/>
            <person name="Taylor A.R."/>
            <person name="Vardi A."/>
            <person name="von Dassow P."/>
            <person name="Vyverman W."/>
            <person name="Willis A."/>
            <person name="Wyrwicz L.S."/>
            <person name="Rokhsar D.S."/>
            <person name="Weissenbach J."/>
            <person name="Armbrust E.V."/>
            <person name="Green B.R."/>
            <person name="Van de Peer Y."/>
            <person name="Grigoriev I.V."/>
        </authorList>
    </citation>
    <scope>NUCLEOTIDE SEQUENCE [LARGE SCALE GENOMIC DNA]</scope>
    <source>
        <strain evidence="2 3">CCMP1335</strain>
    </source>
</reference>
<keyword evidence="3" id="KW-1185">Reference proteome</keyword>
<protein>
    <submittedName>
        <fullName evidence="2">Uncharacterized protein</fullName>
    </submittedName>
</protein>
<dbReference type="EMBL" id="CM000638">
    <property type="protein sequence ID" value="EED95678.1"/>
    <property type="molecule type" value="Genomic_DNA"/>
</dbReference>
<dbReference type="KEGG" id="tps:THAPSDRAFT_20648"/>
<feature type="compositionally biased region" description="Low complexity" evidence="1">
    <location>
        <begin position="123"/>
        <end position="136"/>
    </location>
</feature>
<feature type="compositionally biased region" description="Low complexity" evidence="1">
    <location>
        <begin position="157"/>
        <end position="171"/>
    </location>
</feature>
<dbReference type="RefSeq" id="XP_002286037.1">
    <property type="nucleotide sequence ID" value="XM_002286001.1"/>
</dbReference>
<evidence type="ECO:0000256" key="1">
    <source>
        <dbReference type="SAM" id="MobiDB-lite"/>
    </source>
</evidence>
<name>B8BPW2_THAPS</name>
<dbReference type="Proteomes" id="UP000001449">
    <property type="component" value="Chromosome 1"/>
</dbReference>
<evidence type="ECO:0000313" key="3">
    <source>
        <dbReference type="Proteomes" id="UP000001449"/>
    </source>
</evidence>
<dbReference type="eggNOG" id="ENOG502R6YR">
    <property type="taxonomic scope" value="Eukaryota"/>
</dbReference>
<feature type="compositionally biased region" description="Acidic residues" evidence="1">
    <location>
        <begin position="20"/>
        <end position="33"/>
    </location>
</feature>
<evidence type="ECO:0000313" key="2">
    <source>
        <dbReference type="EMBL" id="EED95678.1"/>
    </source>
</evidence>
<dbReference type="AlphaFoldDB" id="B8BPW2"/>
<accession>B8BPW2</accession>
<dbReference type="GeneID" id="7449753"/>
<feature type="compositionally biased region" description="Polar residues" evidence="1">
    <location>
        <begin position="146"/>
        <end position="156"/>
    </location>
</feature>
<feature type="compositionally biased region" description="Acidic residues" evidence="1">
    <location>
        <begin position="91"/>
        <end position="116"/>
    </location>
</feature>